<feature type="region of interest" description="Disordered" evidence="9">
    <location>
        <begin position="1"/>
        <end position="20"/>
    </location>
</feature>
<evidence type="ECO:0000256" key="1">
    <source>
        <dbReference type="ARBA" id="ARBA00004230"/>
    </source>
</evidence>
<dbReference type="InterPro" id="IPR043597">
    <property type="entry name" value="TPH_dom"/>
</dbReference>
<keyword evidence="12" id="KW-0808">Transferase</keyword>
<evidence type="ECO:0000259" key="10">
    <source>
        <dbReference type="Pfam" id="PF13868"/>
    </source>
</evidence>
<evidence type="ECO:0000256" key="7">
    <source>
        <dbReference type="ARBA" id="ARBA00034142"/>
    </source>
</evidence>
<organism evidence="11 12">
    <name type="scientific">Sipha flava</name>
    <name type="common">yellow sugarcane aphid</name>
    <dbReference type="NCBI Taxonomy" id="143950"/>
    <lineage>
        <taxon>Eukaryota</taxon>
        <taxon>Metazoa</taxon>
        <taxon>Ecdysozoa</taxon>
        <taxon>Arthropoda</taxon>
        <taxon>Hexapoda</taxon>
        <taxon>Insecta</taxon>
        <taxon>Pterygota</taxon>
        <taxon>Neoptera</taxon>
        <taxon>Paraneoptera</taxon>
        <taxon>Hemiptera</taxon>
        <taxon>Sternorrhyncha</taxon>
        <taxon>Aphidomorpha</taxon>
        <taxon>Aphidoidea</taxon>
        <taxon>Aphididae</taxon>
        <taxon>Sipha</taxon>
    </lineage>
</organism>
<comment type="similarity">
    <text evidence="6">Belongs to the CFAP45 family.</text>
</comment>
<accession>A0A8B8GG86</accession>
<dbReference type="OrthoDB" id="1902038at2759"/>
<dbReference type="GeneID" id="112691728"/>
<evidence type="ECO:0000256" key="2">
    <source>
        <dbReference type="ARBA" id="ARBA00022846"/>
    </source>
</evidence>
<evidence type="ECO:0000256" key="5">
    <source>
        <dbReference type="ARBA" id="ARBA00023273"/>
    </source>
</evidence>
<evidence type="ECO:0000313" key="11">
    <source>
        <dbReference type="Proteomes" id="UP000694846"/>
    </source>
</evidence>
<dbReference type="GO" id="GO:0031514">
    <property type="term" value="C:motile cilium"/>
    <property type="evidence" value="ECO:0007669"/>
    <property type="project" value="UniProtKB-SubCell"/>
</dbReference>
<comment type="subcellular location">
    <subcellularLocation>
        <location evidence="1">Cell projection</location>
        <location evidence="1">Cilium</location>
        <location evidence="1">Flagellum</location>
    </subcellularLocation>
</comment>
<keyword evidence="3 8" id="KW-0175">Coiled coil</keyword>
<evidence type="ECO:0000256" key="3">
    <source>
        <dbReference type="ARBA" id="ARBA00023054"/>
    </source>
</evidence>
<dbReference type="PANTHER" id="PTHR15504">
    <property type="entry name" value="NASOPHARYNGEAL EPITHELIUM SPECIFIC PROTEIN 1"/>
    <property type="match status" value="1"/>
</dbReference>
<proteinExistence type="inferred from homology"/>
<dbReference type="RefSeq" id="XP_025421885.1">
    <property type="nucleotide sequence ID" value="XM_025566100.1"/>
</dbReference>
<feature type="coiled-coil region" evidence="8">
    <location>
        <begin position="118"/>
        <end position="154"/>
    </location>
</feature>
<name>A0A8B8GG86_9HEMI</name>
<gene>
    <name evidence="12" type="primary">LOC112691728</name>
</gene>
<keyword evidence="2" id="KW-0282">Flagellum</keyword>
<dbReference type="AlphaFoldDB" id="A0A8B8GG86"/>
<evidence type="ECO:0000256" key="9">
    <source>
        <dbReference type="SAM" id="MobiDB-lite"/>
    </source>
</evidence>
<evidence type="ECO:0000256" key="4">
    <source>
        <dbReference type="ARBA" id="ARBA00023069"/>
    </source>
</evidence>
<keyword evidence="12" id="KW-0418">Kinase</keyword>
<feature type="compositionally biased region" description="Basic and acidic residues" evidence="9">
    <location>
        <begin position="8"/>
        <end position="20"/>
    </location>
</feature>
<keyword evidence="4" id="KW-0969">Cilium</keyword>
<dbReference type="Proteomes" id="UP000694846">
    <property type="component" value="Unplaced"/>
</dbReference>
<dbReference type="InterPro" id="IPR033253">
    <property type="entry name" value="CFAP45"/>
</dbReference>
<keyword evidence="5" id="KW-0966">Cell projection</keyword>
<dbReference type="Pfam" id="PF13868">
    <property type="entry name" value="TPH"/>
    <property type="match status" value="1"/>
</dbReference>
<dbReference type="PANTHER" id="PTHR15504:SF0">
    <property type="entry name" value="CILIA- AND FLAGELLA-ASSOCIATED PROTEIN 45"/>
    <property type="match status" value="1"/>
</dbReference>
<dbReference type="GO" id="GO:0016301">
    <property type="term" value="F:kinase activity"/>
    <property type="evidence" value="ECO:0007669"/>
    <property type="project" value="UniProtKB-KW"/>
</dbReference>
<protein>
    <recommendedName>
        <fullName evidence="7">Cilia- and flagella-associated protein 45</fullName>
    </recommendedName>
</protein>
<evidence type="ECO:0000256" key="6">
    <source>
        <dbReference type="ARBA" id="ARBA00034116"/>
    </source>
</evidence>
<evidence type="ECO:0000256" key="8">
    <source>
        <dbReference type="SAM" id="Coils"/>
    </source>
</evidence>
<sequence length="238" mass="28846">MEGSQKAQNDELKHHKEKLEKKEQIRKTLLLFKSMLNDKKLSEIEIENNENLERLEYNRKKQEQEEEYKKELMKKKNLREREINKVQANQKASQDTQALKDELMAIRIQDKVEREFRRKELEDEMKKIQINNDLKEARRQQIESNRESAIMEEKIDQEHLKQQMVEKEFEKIKERRMFFREGVTYQENKNAREKALRMTVEEKIAELNMNQFSSKLKWYCNLKIATVGLVSEAKIRLA</sequence>
<evidence type="ECO:0000313" key="12">
    <source>
        <dbReference type="RefSeq" id="XP_025421885.1"/>
    </source>
</evidence>
<feature type="domain" description="Trichohyalin-plectin-homology" evidence="10">
    <location>
        <begin position="5"/>
        <end position="158"/>
    </location>
</feature>
<reference evidence="12" key="1">
    <citation type="submission" date="2025-08" db="UniProtKB">
        <authorList>
            <consortium name="RefSeq"/>
        </authorList>
    </citation>
    <scope>IDENTIFICATION</scope>
    <source>
        <tissue evidence="12">Whole body</tissue>
    </source>
</reference>
<keyword evidence="11" id="KW-1185">Reference proteome</keyword>